<dbReference type="GO" id="GO:1900753">
    <property type="term" value="P:doxorubicin transport"/>
    <property type="evidence" value="ECO:0007669"/>
    <property type="project" value="InterPro"/>
</dbReference>
<name>A0A4R5A2S1_9ACTN</name>
<dbReference type="PROSITE" id="PS00211">
    <property type="entry name" value="ABC_TRANSPORTER_1"/>
    <property type="match status" value="1"/>
</dbReference>
<dbReference type="Proteomes" id="UP000295578">
    <property type="component" value="Unassembled WGS sequence"/>
</dbReference>
<dbReference type="OrthoDB" id="9804819at2"/>
<evidence type="ECO:0000259" key="11">
    <source>
        <dbReference type="PROSITE" id="PS50893"/>
    </source>
</evidence>
<keyword evidence="13" id="KW-1185">Reference proteome</keyword>
<evidence type="ECO:0000313" key="12">
    <source>
        <dbReference type="EMBL" id="TDD64859.1"/>
    </source>
</evidence>
<dbReference type="FunFam" id="3.40.50.300:FF:000589">
    <property type="entry name" value="ABC transporter, ATP-binding subunit"/>
    <property type="match status" value="1"/>
</dbReference>
<keyword evidence="8" id="KW-0046">Antibiotic resistance</keyword>
<keyword evidence="2" id="KW-0813">Transport</keyword>
<dbReference type="GO" id="GO:0043215">
    <property type="term" value="P:daunorubicin transport"/>
    <property type="evidence" value="ECO:0007669"/>
    <property type="project" value="InterPro"/>
</dbReference>
<comment type="subcellular location">
    <subcellularLocation>
        <location evidence="1">Cell membrane</location>
        <topology evidence="1">Peripheral membrane protein</topology>
        <orientation evidence="1">Cytoplasmic side</orientation>
    </subcellularLocation>
</comment>
<dbReference type="PANTHER" id="PTHR42711:SF19">
    <property type="entry name" value="DOXORUBICIN RESISTANCE ATP-BINDING PROTEIN DRRA"/>
    <property type="match status" value="1"/>
</dbReference>
<dbReference type="SUPFAM" id="SSF52540">
    <property type="entry name" value="P-loop containing nucleoside triphosphate hydrolases"/>
    <property type="match status" value="1"/>
</dbReference>
<dbReference type="SMART" id="SM00382">
    <property type="entry name" value="AAA"/>
    <property type="match status" value="1"/>
</dbReference>
<keyword evidence="6" id="KW-1278">Translocase</keyword>
<evidence type="ECO:0000256" key="6">
    <source>
        <dbReference type="ARBA" id="ARBA00022967"/>
    </source>
</evidence>
<evidence type="ECO:0000256" key="9">
    <source>
        <dbReference type="ARBA" id="ARBA00049985"/>
    </source>
</evidence>
<evidence type="ECO:0000256" key="10">
    <source>
        <dbReference type="SAM" id="MobiDB-lite"/>
    </source>
</evidence>
<reference evidence="12 13" key="1">
    <citation type="submission" date="2019-03" db="EMBL/GenBank/DDBJ databases">
        <title>Draft genome sequences of novel Actinobacteria.</title>
        <authorList>
            <person name="Sahin N."/>
            <person name="Ay H."/>
            <person name="Saygin H."/>
        </authorList>
    </citation>
    <scope>NUCLEOTIDE SEQUENCE [LARGE SCALE GENOMIC DNA]</scope>
    <source>
        <strain evidence="12 13">DSM 45941</strain>
    </source>
</reference>
<evidence type="ECO:0000256" key="2">
    <source>
        <dbReference type="ARBA" id="ARBA00022448"/>
    </source>
</evidence>
<dbReference type="NCBIfam" id="TIGR01188">
    <property type="entry name" value="drrA"/>
    <property type="match status" value="1"/>
</dbReference>
<evidence type="ECO:0000256" key="3">
    <source>
        <dbReference type="ARBA" id="ARBA00022475"/>
    </source>
</evidence>
<keyword evidence="7" id="KW-0472">Membrane</keyword>
<evidence type="ECO:0000256" key="7">
    <source>
        <dbReference type="ARBA" id="ARBA00023136"/>
    </source>
</evidence>
<dbReference type="PROSITE" id="PS50893">
    <property type="entry name" value="ABC_TRANSPORTER_2"/>
    <property type="match status" value="1"/>
</dbReference>
<protein>
    <submittedName>
        <fullName evidence="12">ATP-binding cassette domain-containing protein</fullName>
    </submittedName>
</protein>
<dbReference type="GO" id="GO:0005524">
    <property type="term" value="F:ATP binding"/>
    <property type="evidence" value="ECO:0007669"/>
    <property type="project" value="UniProtKB-KW"/>
</dbReference>
<dbReference type="InterPro" id="IPR027417">
    <property type="entry name" value="P-loop_NTPase"/>
</dbReference>
<dbReference type="GO" id="GO:0046677">
    <property type="term" value="P:response to antibiotic"/>
    <property type="evidence" value="ECO:0007669"/>
    <property type="project" value="UniProtKB-KW"/>
</dbReference>
<dbReference type="EMBL" id="SMKY01000351">
    <property type="protein sequence ID" value="TDD64859.1"/>
    <property type="molecule type" value="Genomic_DNA"/>
</dbReference>
<dbReference type="Pfam" id="PF00005">
    <property type="entry name" value="ABC_tran"/>
    <property type="match status" value="1"/>
</dbReference>
<proteinExistence type="inferred from homology"/>
<gene>
    <name evidence="12" type="ORF">E1293_41025</name>
</gene>
<keyword evidence="5 12" id="KW-0067">ATP-binding</keyword>
<comment type="similarity">
    <text evidence="9">Belongs to the ABC transporter superfamily. Drug exporter-1 (DrugE1) (TC 3.A.1.105) family.</text>
</comment>
<organism evidence="12 13">
    <name type="scientific">Actinomadura darangshiensis</name>
    <dbReference type="NCBI Taxonomy" id="705336"/>
    <lineage>
        <taxon>Bacteria</taxon>
        <taxon>Bacillati</taxon>
        <taxon>Actinomycetota</taxon>
        <taxon>Actinomycetes</taxon>
        <taxon>Streptosporangiales</taxon>
        <taxon>Thermomonosporaceae</taxon>
        <taxon>Actinomadura</taxon>
    </lineage>
</organism>
<dbReference type="InterPro" id="IPR003439">
    <property type="entry name" value="ABC_transporter-like_ATP-bd"/>
</dbReference>
<dbReference type="GO" id="GO:0005886">
    <property type="term" value="C:plasma membrane"/>
    <property type="evidence" value="ECO:0007669"/>
    <property type="project" value="UniProtKB-SubCell"/>
</dbReference>
<dbReference type="GO" id="GO:0016887">
    <property type="term" value="F:ATP hydrolysis activity"/>
    <property type="evidence" value="ECO:0007669"/>
    <property type="project" value="InterPro"/>
</dbReference>
<keyword evidence="3" id="KW-1003">Cell membrane</keyword>
<dbReference type="InterPro" id="IPR005894">
    <property type="entry name" value="DrrA"/>
</dbReference>
<comment type="caution">
    <text evidence="12">The sequence shown here is derived from an EMBL/GenBank/DDBJ whole genome shotgun (WGS) entry which is preliminary data.</text>
</comment>
<dbReference type="InterPro" id="IPR003593">
    <property type="entry name" value="AAA+_ATPase"/>
</dbReference>
<evidence type="ECO:0000256" key="8">
    <source>
        <dbReference type="ARBA" id="ARBA00023251"/>
    </source>
</evidence>
<dbReference type="AlphaFoldDB" id="A0A4R5A2S1"/>
<feature type="domain" description="ABC transporter" evidence="11">
    <location>
        <begin position="48"/>
        <end position="278"/>
    </location>
</feature>
<evidence type="ECO:0000256" key="1">
    <source>
        <dbReference type="ARBA" id="ARBA00004413"/>
    </source>
</evidence>
<dbReference type="PANTHER" id="PTHR42711">
    <property type="entry name" value="ABC TRANSPORTER ATP-BINDING PROTEIN"/>
    <property type="match status" value="1"/>
</dbReference>
<evidence type="ECO:0000256" key="4">
    <source>
        <dbReference type="ARBA" id="ARBA00022741"/>
    </source>
</evidence>
<keyword evidence="4" id="KW-0547">Nucleotide-binding</keyword>
<dbReference type="InterPro" id="IPR050763">
    <property type="entry name" value="ABC_transporter_ATP-binding"/>
</dbReference>
<accession>A0A4R5A2S1</accession>
<evidence type="ECO:0000313" key="13">
    <source>
        <dbReference type="Proteomes" id="UP000295578"/>
    </source>
</evidence>
<feature type="region of interest" description="Disordered" evidence="10">
    <location>
        <begin position="355"/>
        <end position="378"/>
    </location>
</feature>
<evidence type="ECO:0000256" key="5">
    <source>
        <dbReference type="ARBA" id="ARBA00022840"/>
    </source>
</evidence>
<dbReference type="InterPro" id="IPR017871">
    <property type="entry name" value="ABC_transporter-like_CS"/>
</dbReference>
<sequence>MLTRCSPPATGPPRGLFEHPSCVRRTQLSTVDAYTVPRGGAVTDEPIVVAEALRKRFGDTRALDGLDLAVPAGTVCGVLGPNGAGKTTAVRILATLADADSGHARIAGHDVARRPDQVRARIGLAGQYAAVDEKLTGRGNLRMFGRLYHLPRREARRRADELLERFGLMDAADRQVAGYSGGMRRRLDLIASLILRPQVLFLDEPTTGLDPRSRGEIWDAIRGLVAEGTTVLLTTQYLDEADRLADDIAVIDHGRVIATGTPDELKASIGDRLDVVLDDPAMAGAAADLLHTLTGAYPVLDGDRLSVPLTPGTLRLADAVRELDRAGVTAGDVGLRRPTLDEVFLRLTATRTDTPDTGAVDTGAVETTGAGRRKETVR</sequence>
<dbReference type="Gene3D" id="3.40.50.300">
    <property type="entry name" value="P-loop containing nucleotide triphosphate hydrolases"/>
    <property type="match status" value="1"/>
</dbReference>